<dbReference type="EMBL" id="RDOJ01000001">
    <property type="protein sequence ID" value="RLZ12734.1"/>
    <property type="molecule type" value="Genomic_DNA"/>
</dbReference>
<dbReference type="OrthoDB" id="9815829at2"/>
<organism evidence="2 3">
    <name type="scientific">Faecalibacter macacae</name>
    <dbReference type="NCBI Taxonomy" id="1859289"/>
    <lineage>
        <taxon>Bacteria</taxon>
        <taxon>Pseudomonadati</taxon>
        <taxon>Bacteroidota</taxon>
        <taxon>Flavobacteriia</taxon>
        <taxon>Flavobacteriales</taxon>
        <taxon>Weeksellaceae</taxon>
        <taxon>Faecalibacter</taxon>
    </lineage>
</organism>
<feature type="domain" description="Glycosyltransferase 2-like" evidence="1">
    <location>
        <begin position="6"/>
        <end position="126"/>
    </location>
</feature>
<evidence type="ECO:0000313" key="3">
    <source>
        <dbReference type="Proteomes" id="UP000275348"/>
    </source>
</evidence>
<dbReference type="GO" id="GO:0016758">
    <property type="term" value="F:hexosyltransferase activity"/>
    <property type="evidence" value="ECO:0007669"/>
    <property type="project" value="UniProtKB-ARBA"/>
</dbReference>
<gene>
    <name evidence="2" type="ORF">EAH69_00850</name>
</gene>
<evidence type="ECO:0000313" key="2">
    <source>
        <dbReference type="EMBL" id="RLZ12734.1"/>
    </source>
</evidence>
<dbReference type="InterPro" id="IPR001173">
    <property type="entry name" value="Glyco_trans_2-like"/>
</dbReference>
<dbReference type="InterPro" id="IPR029044">
    <property type="entry name" value="Nucleotide-diphossugar_trans"/>
</dbReference>
<dbReference type="Pfam" id="PF00535">
    <property type="entry name" value="Glycos_transf_2"/>
    <property type="match status" value="1"/>
</dbReference>
<accession>A0A3L9MNE2</accession>
<dbReference type="RefSeq" id="WP_121933313.1">
    <property type="nucleotide sequence ID" value="NZ_RDOJ01000001.1"/>
</dbReference>
<reference evidence="2 3" key="1">
    <citation type="submission" date="2018-10" db="EMBL/GenBank/DDBJ databases">
        <authorList>
            <person name="Chen X."/>
        </authorList>
    </citation>
    <scope>NUCLEOTIDE SEQUENCE [LARGE SCALE GENOMIC DNA]</scope>
    <source>
        <strain evidence="2 3">YIM 102668</strain>
    </source>
</reference>
<keyword evidence="3" id="KW-1185">Reference proteome</keyword>
<dbReference type="PANTHER" id="PTHR22916:SF3">
    <property type="entry name" value="UDP-GLCNAC:BETAGAL BETA-1,3-N-ACETYLGLUCOSAMINYLTRANSFERASE-LIKE PROTEIN 1"/>
    <property type="match status" value="1"/>
</dbReference>
<dbReference type="Gene3D" id="3.90.550.10">
    <property type="entry name" value="Spore Coat Polysaccharide Biosynthesis Protein SpsA, Chain A"/>
    <property type="match status" value="1"/>
</dbReference>
<protein>
    <submittedName>
        <fullName evidence="2">Glycosyltransferase family 2 protein</fullName>
    </submittedName>
</protein>
<name>A0A3L9MNE2_9FLAO</name>
<dbReference type="Proteomes" id="UP000275348">
    <property type="component" value="Unassembled WGS sequence"/>
</dbReference>
<dbReference type="CDD" id="cd00761">
    <property type="entry name" value="Glyco_tranf_GTA_type"/>
    <property type="match status" value="1"/>
</dbReference>
<evidence type="ECO:0000259" key="1">
    <source>
        <dbReference type="Pfam" id="PF00535"/>
    </source>
</evidence>
<dbReference type="PANTHER" id="PTHR22916">
    <property type="entry name" value="GLYCOSYLTRANSFERASE"/>
    <property type="match status" value="1"/>
</dbReference>
<dbReference type="AlphaFoldDB" id="A0A3L9MNE2"/>
<dbReference type="SUPFAM" id="SSF53448">
    <property type="entry name" value="Nucleotide-diphospho-sugar transferases"/>
    <property type="match status" value="1"/>
</dbReference>
<sequence>MERLISIITPCYNSEKFIQETYYSIYHQSYTNWEWIIVDDNSTDDSVKIIKEFNDKRIILIRNKSNKGAAFSRNVALRQAKGRFITFIDSDDLWEKEFLEKSLNFLNDNNEELVYSSYKRVDESLNPILDDFIAEDYINSKRILFNCPIPMLTSMYDSKRIGKVYFPEVELREDHAMWIELLKKIKFARANKESLGIYRMRANSVSRNKLDIAHKQFNLYYNHLNMNLIKSLYYTFNWGINGLKKYGKL</sequence>
<proteinExistence type="predicted"/>
<comment type="caution">
    <text evidence="2">The sequence shown here is derived from an EMBL/GenBank/DDBJ whole genome shotgun (WGS) entry which is preliminary data.</text>
</comment>